<name>A0A0E9QG03_ANGAN</name>
<dbReference type="AlphaFoldDB" id="A0A0E9QG03"/>
<protein>
    <submittedName>
        <fullName evidence="1">Uncharacterized protein</fullName>
    </submittedName>
</protein>
<proteinExistence type="predicted"/>
<reference evidence="1" key="2">
    <citation type="journal article" date="2015" name="Fish Shellfish Immunol.">
        <title>Early steps in the European eel (Anguilla anguilla)-Vibrio vulnificus interaction in the gills: Role of the RtxA13 toxin.</title>
        <authorList>
            <person name="Callol A."/>
            <person name="Pajuelo D."/>
            <person name="Ebbesson L."/>
            <person name="Teles M."/>
            <person name="MacKenzie S."/>
            <person name="Amaro C."/>
        </authorList>
    </citation>
    <scope>NUCLEOTIDE SEQUENCE</scope>
</reference>
<reference evidence="1" key="1">
    <citation type="submission" date="2014-11" db="EMBL/GenBank/DDBJ databases">
        <authorList>
            <person name="Amaro Gonzalez C."/>
        </authorList>
    </citation>
    <scope>NUCLEOTIDE SEQUENCE</scope>
</reference>
<accession>A0A0E9QG03</accession>
<sequence length="35" mass="4370">MNRKRSHRIYRRKQGDITKFWRSFQVDILSLCNTD</sequence>
<evidence type="ECO:0000313" key="1">
    <source>
        <dbReference type="EMBL" id="JAH15781.1"/>
    </source>
</evidence>
<dbReference type="EMBL" id="GBXM01092796">
    <property type="protein sequence ID" value="JAH15781.1"/>
    <property type="molecule type" value="Transcribed_RNA"/>
</dbReference>
<organism evidence="1">
    <name type="scientific">Anguilla anguilla</name>
    <name type="common">European freshwater eel</name>
    <name type="synonym">Muraena anguilla</name>
    <dbReference type="NCBI Taxonomy" id="7936"/>
    <lineage>
        <taxon>Eukaryota</taxon>
        <taxon>Metazoa</taxon>
        <taxon>Chordata</taxon>
        <taxon>Craniata</taxon>
        <taxon>Vertebrata</taxon>
        <taxon>Euteleostomi</taxon>
        <taxon>Actinopterygii</taxon>
        <taxon>Neopterygii</taxon>
        <taxon>Teleostei</taxon>
        <taxon>Anguilliformes</taxon>
        <taxon>Anguillidae</taxon>
        <taxon>Anguilla</taxon>
    </lineage>
</organism>